<feature type="transmembrane region" description="Helical" evidence="2">
    <location>
        <begin position="627"/>
        <end position="650"/>
    </location>
</feature>
<evidence type="ECO:0000313" key="4">
    <source>
        <dbReference type="Proteomes" id="UP000520767"/>
    </source>
</evidence>
<sequence>MVDHISESLPRLADALQELGVRLGDIGTELHALQAVPPGARTASTPSGSPVPDTPTTGPATPSPQGTSAPAPASGSPEPGTSGPASATPGSASAGPAAPAAASSAPGATAPRTSPSATPTAGPSAPGSPATGRSAPGVAAPGSPAPASPTAGPSAPGTAPHGAPAPGSSAPGPSAAWPGGHGPAAAGPGMPAPGPYGAGPFGAGHAGPPPPQGYWYRPPQPPPGPTLWERLSQDGAGSRILAWIGGVVTLAGVVLLLVLAIQRGYLGPLPRVLLGAGLGLVLAGIGAVLHRSPAARTGAYALAATGVAVLYLDVVAAASLYHFLPAWGGLVVGLAVTAGGVAVAGLWGSQLFAVFVVVCCAVSAPIITGGFDTLLLSFLLVLLLGTTPVQLAKRWAGLLLAAGLPPVVACVINIGIAEQLGGDATTTAVLAGVTSGIVILLATATALRRPGDDFALVMLCVGPVPGMLAPLLLPRLGAAILPAVVGTLLVGVWVLGRRTALPRAFALTAGGIGALAFLQATATAFDDDARAIAFLAEATIVAVLAVRIRLAAALVPSALFGFIGFVLALSYSARPDVVARPPRWLLGTGDAVTLGLTGVVLAAAAIVLCWAAFRLGVFSAEEHAPHGWIPAGLIALYGSTAALLAVGLLVSPDRDGFLLGHVLVTVSWTVGALVLLLRGIDSVPTRVAGLSLVVAALAKLVLFDLSSLDGMARVAAFLVAGLVLLAAGARYAKLVAARNPTR</sequence>
<keyword evidence="2" id="KW-0812">Transmembrane</keyword>
<feature type="compositionally biased region" description="Gly residues" evidence="1">
    <location>
        <begin position="196"/>
        <end position="205"/>
    </location>
</feature>
<feature type="transmembrane region" description="Helical" evidence="2">
    <location>
        <begin position="714"/>
        <end position="732"/>
    </location>
</feature>
<feature type="transmembrane region" description="Helical" evidence="2">
    <location>
        <begin position="428"/>
        <end position="447"/>
    </location>
</feature>
<evidence type="ECO:0000256" key="2">
    <source>
        <dbReference type="SAM" id="Phobius"/>
    </source>
</evidence>
<feature type="transmembrane region" description="Helical" evidence="2">
    <location>
        <begin position="327"/>
        <end position="347"/>
    </location>
</feature>
<feature type="compositionally biased region" description="Pro residues" evidence="1">
    <location>
        <begin position="207"/>
        <end position="225"/>
    </location>
</feature>
<dbReference type="Pfam" id="PF10101">
    <property type="entry name" value="DUF2339"/>
    <property type="match status" value="1"/>
</dbReference>
<comment type="caution">
    <text evidence="3">The sequence shown here is derived from an EMBL/GenBank/DDBJ whole genome shotgun (WGS) entry which is preliminary data.</text>
</comment>
<dbReference type="InterPro" id="IPR019286">
    <property type="entry name" value="DUF2339_TM"/>
</dbReference>
<gene>
    <name evidence="3" type="ORF">FHR82_001416</name>
</gene>
<keyword evidence="2" id="KW-1133">Transmembrane helix</keyword>
<feature type="transmembrane region" description="Helical" evidence="2">
    <location>
        <begin position="240"/>
        <end position="260"/>
    </location>
</feature>
<reference evidence="3 4" key="1">
    <citation type="submission" date="2020-08" db="EMBL/GenBank/DDBJ databases">
        <title>Genomic Encyclopedia of Type Strains, Phase III (KMG-III): the genomes of soil and plant-associated and newly described type strains.</title>
        <authorList>
            <person name="Whitman W."/>
        </authorList>
    </citation>
    <scope>NUCLEOTIDE SEQUENCE [LARGE SCALE GENOMIC DNA]</scope>
    <source>
        <strain evidence="3 4">CECT 8960</strain>
    </source>
</reference>
<feature type="transmembrane region" description="Helical" evidence="2">
    <location>
        <begin position="503"/>
        <end position="523"/>
    </location>
</feature>
<dbReference type="RefSeq" id="WP_184809474.1">
    <property type="nucleotide sequence ID" value="NZ_JACHJQ010000002.1"/>
</dbReference>
<evidence type="ECO:0000256" key="1">
    <source>
        <dbReference type="SAM" id="MobiDB-lite"/>
    </source>
</evidence>
<name>A0A7W7Q1C8_9PSEU</name>
<feature type="transmembrane region" description="Helical" evidence="2">
    <location>
        <begin position="298"/>
        <end position="320"/>
    </location>
</feature>
<protein>
    <submittedName>
        <fullName evidence="3">Putative membrane protein</fullName>
    </submittedName>
</protein>
<dbReference type="EMBL" id="JACHJQ010000002">
    <property type="protein sequence ID" value="MBB4905199.1"/>
    <property type="molecule type" value="Genomic_DNA"/>
</dbReference>
<feature type="transmembrane region" description="Helical" evidence="2">
    <location>
        <begin position="656"/>
        <end position="677"/>
    </location>
</feature>
<dbReference type="PANTHER" id="PTHR38434">
    <property type="entry name" value="BLL2549 PROTEIN"/>
    <property type="match status" value="1"/>
</dbReference>
<dbReference type="AlphaFoldDB" id="A0A7W7Q1C8"/>
<dbReference type="PANTHER" id="PTHR38434:SF1">
    <property type="entry name" value="BLL2549 PROTEIN"/>
    <property type="match status" value="1"/>
</dbReference>
<accession>A0A7W7Q1C8</accession>
<feature type="compositionally biased region" description="Low complexity" evidence="1">
    <location>
        <begin position="59"/>
        <end position="142"/>
    </location>
</feature>
<feature type="transmembrane region" description="Helical" evidence="2">
    <location>
        <begin position="553"/>
        <end position="571"/>
    </location>
</feature>
<dbReference type="Proteomes" id="UP000520767">
    <property type="component" value="Unassembled WGS sequence"/>
</dbReference>
<feature type="transmembrane region" description="Helical" evidence="2">
    <location>
        <begin position="591"/>
        <end position="615"/>
    </location>
</feature>
<feature type="transmembrane region" description="Helical" evidence="2">
    <location>
        <begin position="454"/>
        <end position="473"/>
    </location>
</feature>
<keyword evidence="2" id="KW-0472">Membrane</keyword>
<feature type="transmembrane region" description="Helical" evidence="2">
    <location>
        <begin position="395"/>
        <end position="416"/>
    </location>
</feature>
<proteinExistence type="predicted"/>
<feature type="region of interest" description="Disordered" evidence="1">
    <location>
        <begin position="36"/>
        <end position="231"/>
    </location>
</feature>
<feature type="compositionally biased region" description="Low complexity" evidence="1">
    <location>
        <begin position="148"/>
        <end position="189"/>
    </location>
</feature>
<feature type="transmembrane region" description="Helical" evidence="2">
    <location>
        <begin position="479"/>
        <end position="496"/>
    </location>
</feature>
<keyword evidence="4" id="KW-1185">Reference proteome</keyword>
<feature type="transmembrane region" description="Helical" evidence="2">
    <location>
        <begin position="353"/>
        <end position="383"/>
    </location>
</feature>
<evidence type="ECO:0000313" key="3">
    <source>
        <dbReference type="EMBL" id="MBB4905199.1"/>
    </source>
</evidence>
<feature type="compositionally biased region" description="Polar residues" evidence="1">
    <location>
        <begin position="42"/>
        <end position="58"/>
    </location>
</feature>
<organism evidence="3 4">
    <name type="scientific">Actinophytocola algeriensis</name>
    <dbReference type="NCBI Taxonomy" id="1768010"/>
    <lineage>
        <taxon>Bacteria</taxon>
        <taxon>Bacillati</taxon>
        <taxon>Actinomycetota</taxon>
        <taxon>Actinomycetes</taxon>
        <taxon>Pseudonocardiales</taxon>
        <taxon>Pseudonocardiaceae</taxon>
    </lineage>
</organism>
<feature type="transmembrane region" description="Helical" evidence="2">
    <location>
        <begin position="272"/>
        <end position="292"/>
    </location>
</feature>